<evidence type="ECO:0000313" key="5">
    <source>
        <dbReference type="Proteomes" id="UP001610104"/>
    </source>
</evidence>
<evidence type="ECO:0000313" key="4">
    <source>
        <dbReference type="EMBL" id="MFH6769829.1"/>
    </source>
</evidence>
<dbReference type="Pfam" id="PF04773">
    <property type="entry name" value="FecR"/>
    <property type="match status" value="1"/>
</dbReference>
<gene>
    <name evidence="4" type="ORF">V8G56_13840</name>
</gene>
<comment type="caution">
    <text evidence="4">The sequence shown here is derived from an EMBL/GenBank/DDBJ whole genome shotgun (WGS) entry which is preliminary data.</text>
</comment>
<dbReference type="InterPro" id="IPR032508">
    <property type="entry name" value="FecR_C"/>
</dbReference>
<keyword evidence="1" id="KW-0472">Membrane</keyword>
<organism evidence="4 5">
    <name type="scientific">Gaetbulibacter aquiaggeris</name>
    <dbReference type="NCBI Taxonomy" id="1735373"/>
    <lineage>
        <taxon>Bacteria</taxon>
        <taxon>Pseudomonadati</taxon>
        <taxon>Bacteroidota</taxon>
        <taxon>Flavobacteriia</taxon>
        <taxon>Flavobacteriales</taxon>
        <taxon>Flavobacteriaceae</taxon>
        <taxon>Gaetbulibacter</taxon>
    </lineage>
</organism>
<dbReference type="PANTHER" id="PTHR30273">
    <property type="entry name" value="PERIPLASMIC SIGNAL SENSOR AND SIGMA FACTOR ACTIVATOR FECR-RELATED"/>
    <property type="match status" value="1"/>
</dbReference>
<dbReference type="Pfam" id="PF16344">
    <property type="entry name" value="FecR_C"/>
    <property type="match status" value="1"/>
</dbReference>
<feature type="transmembrane region" description="Helical" evidence="1">
    <location>
        <begin position="76"/>
        <end position="95"/>
    </location>
</feature>
<keyword evidence="5" id="KW-1185">Reference proteome</keyword>
<dbReference type="InterPro" id="IPR006860">
    <property type="entry name" value="FecR"/>
</dbReference>
<keyword evidence="1" id="KW-0812">Transmembrane</keyword>
<sequence>MDSEELIKKWLKNELSDEEKQMFDSFDDAHLNNYIIEKAQVFKASNFSEINNFDVFKVQYNQQKIPVKKLNWINPLLKIASIIVIALGVYFTFFFNQRVQIETLASNKESIELPDHSLVMLNASSHLEYNKRTWKDHRKINLDGEAFFKVSKGQTFDVITNQGVVTVVGTQFNVKDRKNYFEVKCFEGIVKVTSDTISRFLKAGDTYKILNGKFSEGKIISPVPNWTENMSVFEAIPIKEVFAELERQYDIEINYNSRSNRLFTGGFVHDNLDNALNTITQPMNLTYEMSSSNLVVIHEKEN</sequence>
<accession>A0ABW7MT44</accession>
<evidence type="ECO:0000259" key="3">
    <source>
        <dbReference type="Pfam" id="PF16344"/>
    </source>
</evidence>
<evidence type="ECO:0000256" key="1">
    <source>
        <dbReference type="SAM" id="Phobius"/>
    </source>
</evidence>
<dbReference type="Gene3D" id="2.60.120.1440">
    <property type="match status" value="1"/>
</dbReference>
<protein>
    <submittedName>
        <fullName evidence="4">FecR family protein</fullName>
    </submittedName>
</protein>
<dbReference type="Gene3D" id="3.55.50.30">
    <property type="match status" value="1"/>
</dbReference>
<evidence type="ECO:0000259" key="2">
    <source>
        <dbReference type="Pfam" id="PF04773"/>
    </source>
</evidence>
<proteinExistence type="predicted"/>
<feature type="domain" description="Protein FecR C-terminal" evidence="3">
    <location>
        <begin position="232"/>
        <end position="294"/>
    </location>
</feature>
<dbReference type="Proteomes" id="UP001610104">
    <property type="component" value="Unassembled WGS sequence"/>
</dbReference>
<dbReference type="RefSeq" id="WP_395439054.1">
    <property type="nucleotide sequence ID" value="NZ_JBAWKC010000005.1"/>
</dbReference>
<dbReference type="PIRSF" id="PIRSF018266">
    <property type="entry name" value="FecR"/>
    <property type="match status" value="1"/>
</dbReference>
<dbReference type="PANTHER" id="PTHR30273:SF2">
    <property type="entry name" value="PROTEIN FECR"/>
    <property type="match status" value="1"/>
</dbReference>
<keyword evidence="1" id="KW-1133">Transmembrane helix</keyword>
<dbReference type="EMBL" id="JBAWKC010000005">
    <property type="protein sequence ID" value="MFH6769829.1"/>
    <property type="molecule type" value="Genomic_DNA"/>
</dbReference>
<dbReference type="InterPro" id="IPR012373">
    <property type="entry name" value="Ferrdict_sens_TM"/>
</dbReference>
<feature type="domain" description="FecR protein" evidence="2">
    <location>
        <begin position="100"/>
        <end position="191"/>
    </location>
</feature>
<reference evidence="4 5" key="1">
    <citation type="submission" date="2024-02" db="EMBL/GenBank/DDBJ databases">
        <title>A Gaetbulibacter species isolated from tidal flats and genomic insights of their niches.</title>
        <authorList>
            <person name="Ye Y."/>
        </authorList>
    </citation>
    <scope>NUCLEOTIDE SEQUENCE [LARGE SCALE GENOMIC DNA]</scope>
    <source>
        <strain evidence="4 5">KEM-8</strain>
    </source>
</reference>
<name>A0ABW7MT44_9FLAO</name>